<dbReference type="InterPro" id="IPR001810">
    <property type="entry name" value="F-box_dom"/>
</dbReference>
<reference evidence="2" key="1">
    <citation type="submission" date="2021-02" db="EMBL/GenBank/DDBJ databases">
        <authorList>
            <person name="Nowell W R."/>
        </authorList>
    </citation>
    <scope>NUCLEOTIDE SEQUENCE</scope>
</reference>
<comment type="caution">
    <text evidence="2">The sequence shown here is derived from an EMBL/GenBank/DDBJ whole genome shotgun (WGS) entry which is preliminary data.</text>
</comment>
<dbReference type="EMBL" id="CAJNOO010001516">
    <property type="protein sequence ID" value="CAF1164812.1"/>
    <property type="molecule type" value="Genomic_DNA"/>
</dbReference>
<dbReference type="SUPFAM" id="SSF81383">
    <property type="entry name" value="F-box domain"/>
    <property type="match status" value="1"/>
</dbReference>
<name>A0A814TQA1_9BILA</name>
<evidence type="ECO:0000313" key="2">
    <source>
        <dbReference type="EMBL" id="CAF1164812.1"/>
    </source>
</evidence>
<protein>
    <recommendedName>
        <fullName evidence="1">F-box domain-containing protein</fullName>
    </recommendedName>
</protein>
<dbReference type="SUPFAM" id="SSF52047">
    <property type="entry name" value="RNI-like"/>
    <property type="match status" value="1"/>
</dbReference>
<proteinExistence type="predicted"/>
<feature type="domain" description="F-box" evidence="1">
    <location>
        <begin position="6"/>
        <end position="57"/>
    </location>
</feature>
<sequence length="545" mass="63432">MSDQPIASFYTLPLELIHYIFGYLDAKTIVRTFRSICKRFYIAVKTYDQVKLDFNSISKSDFLFLCNFIESKNIESLTLSDRDETPGQIEYFLSFIRIKYFNRLRSLTLLEIDDCYLNIILKDIQTLTLNLLSIHSKQDYSQSNTSTNAFSLALSLPNLYKLKWNISSFDLSKISWHFNNTIKHLDICCRTLDEYCNILYHLPNLQSLVVEQWHETVDDDTIDKWSNLKPFHQLLSLTFKYCSIDMIILDSLLLLTPTLEQLRLIRAVDVHVFLSHLQQWEKFVETKLPSLINFECFLTEDLLYFDNPHPIDTELLIAPFRKPFWTGTKSWFVICDHIVCPRTVILYTPGSFDPQFEYVYESKEILRSTSAPTITNTIVMNGVRKMRMDLTKVMTAATSPQGGLSNNIVFPQLDELTLCISQQWLSGSLRVLSTLIDLSRLVKLSLTINNSFYYFSKPRKISILNWIKCEQSSQEDDNEVLSFPIHHKHAGDSHLSPVQTFDDIEKTILDAFNQALKLTQPLEISKLLKEHDIFELNSLSKYVFQ</sequence>
<dbReference type="Gene3D" id="1.20.1280.50">
    <property type="match status" value="1"/>
</dbReference>
<accession>A0A814TQA1</accession>
<dbReference type="AlphaFoldDB" id="A0A814TQA1"/>
<dbReference type="Pfam" id="PF00646">
    <property type="entry name" value="F-box"/>
    <property type="match status" value="1"/>
</dbReference>
<dbReference type="PROSITE" id="PS50181">
    <property type="entry name" value="FBOX"/>
    <property type="match status" value="1"/>
</dbReference>
<gene>
    <name evidence="2" type="ORF">RFH988_LOCUS22636</name>
</gene>
<organism evidence="2 3">
    <name type="scientific">Rotaria sordida</name>
    <dbReference type="NCBI Taxonomy" id="392033"/>
    <lineage>
        <taxon>Eukaryota</taxon>
        <taxon>Metazoa</taxon>
        <taxon>Spiralia</taxon>
        <taxon>Gnathifera</taxon>
        <taxon>Rotifera</taxon>
        <taxon>Eurotatoria</taxon>
        <taxon>Bdelloidea</taxon>
        <taxon>Philodinida</taxon>
        <taxon>Philodinidae</taxon>
        <taxon>Rotaria</taxon>
    </lineage>
</organism>
<dbReference type="OrthoDB" id="10016533at2759"/>
<evidence type="ECO:0000313" key="3">
    <source>
        <dbReference type="Proteomes" id="UP000663882"/>
    </source>
</evidence>
<dbReference type="InterPro" id="IPR036047">
    <property type="entry name" value="F-box-like_dom_sf"/>
</dbReference>
<evidence type="ECO:0000259" key="1">
    <source>
        <dbReference type="PROSITE" id="PS50181"/>
    </source>
</evidence>
<dbReference type="Proteomes" id="UP000663882">
    <property type="component" value="Unassembled WGS sequence"/>
</dbReference>